<proteinExistence type="predicted"/>
<name>A0A8J5WXV4_ZIZPA</name>
<gene>
    <name evidence="2" type="ORF">GUJ93_ZPchr0013g37882</name>
</gene>
<dbReference type="EMBL" id="JAAALK010000079">
    <property type="protein sequence ID" value="KAG8098130.1"/>
    <property type="molecule type" value="Genomic_DNA"/>
</dbReference>
<dbReference type="AlphaFoldDB" id="A0A8J5WXV4"/>
<sequence>MPLLSPQCHRAGRHEATTGMQNRHAGWYQGHGAGTWDNNKGMGHDRPSGLQDLKGVLASCLLLVAAPLGEEEAENC</sequence>
<evidence type="ECO:0000256" key="1">
    <source>
        <dbReference type="SAM" id="MobiDB-lite"/>
    </source>
</evidence>
<protein>
    <submittedName>
        <fullName evidence="2">Uncharacterized protein</fullName>
    </submittedName>
</protein>
<reference evidence="2" key="2">
    <citation type="submission" date="2021-02" db="EMBL/GenBank/DDBJ databases">
        <authorList>
            <person name="Kimball J.A."/>
            <person name="Haas M.W."/>
            <person name="Macchietto M."/>
            <person name="Kono T."/>
            <person name="Duquette J."/>
            <person name="Shao M."/>
        </authorList>
    </citation>
    <scope>NUCLEOTIDE SEQUENCE</scope>
    <source>
        <tissue evidence="2">Fresh leaf tissue</tissue>
    </source>
</reference>
<reference evidence="2" key="1">
    <citation type="journal article" date="2021" name="bioRxiv">
        <title>Whole Genome Assembly and Annotation of Northern Wild Rice, Zizania palustris L., Supports a Whole Genome Duplication in the Zizania Genus.</title>
        <authorList>
            <person name="Haas M."/>
            <person name="Kono T."/>
            <person name="Macchietto M."/>
            <person name="Millas R."/>
            <person name="McGilp L."/>
            <person name="Shao M."/>
            <person name="Duquette J."/>
            <person name="Hirsch C.N."/>
            <person name="Kimball J."/>
        </authorList>
    </citation>
    <scope>NUCLEOTIDE SEQUENCE</scope>
    <source>
        <tissue evidence="2">Fresh leaf tissue</tissue>
    </source>
</reference>
<comment type="caution">
    <text evidence="2">The sequence shown here is derived from an EMBL/GenBank/DDBJ whole genome shotgun (WGS) entry which is preliminary data.</text>
</comment>
<feature type="region of interest" description="Disordered" evidence="1">
    <location>
        <begin position="1"/>
        <end position="26"/>
    </location>
</feature>
<evidence type="ECO:0000313" key="2">
    <source>
        <dbReference type="EMBL" id="KAG8098130.1"/>
    </source>
</evidence>
<dbReference type="Proteomes" id="UP000729402">
    <property type="component" value="Unassembled WGS sequence"/>
</dbReference>
<keyword evidence="3" id="KW-1185">Reference proteome</keyword>
<accession>A0A8J5WXV4</accession>
<organism evidence="2 3">
    <name type="scientific">Zizania palustris</name>
    <name type="common">Northern wild rice</name>
    <dbReference type="NCBI Taxonomy" id="103762"/>
    <lineage>
        <taxon>Eukaryota</taxon>
        <taxon>Viridiplantae</taxon>
        <taxon>Streptophyta</taxon>
        <taxon>Embryophyta</taxon>
        <taxon>Tracheophyta</taxon>
        <taxon>Spermatophyta</taxon>
        <taxon>Magnoliopsida</taxon>
        <taxon>Liliopsida</taxon>
        <taxon>Poales</taxon>
        <taxon>Poaceae</taxon>
        <taxon>BOP clade</taxon>
        <taxon>Oryzoideae</taxon>
        <taxon>Oryzeae</taxon>
        <taxon>Zizaniinae</taxon>
        <taxon>Zizania</taxon>
    </lineage>
</organism>
<evidence type="ECO:0000313" key="3">
    <source>
        <dbReference type="Proteomes" id="UP000729402"/>
    </source>
</evidence>